<name>A0A9X6NJ53_HYPEX</name>
<sequence length="120" mass="13130">MHLMGNAPDVQRAVSNLIRKNNNKAAGSDSALLSMKPPGSPKLRTPSLVAAIEKDLSGPNPLTRSALSLKYGVSATTIARVINQDLEGKVQKKCRVHVLSNKQAKQRLDRDLRFLRYING</sequence>
<keyword evidence="3" id="KW-1185">Reference proteome</keyword>
<comment type="caution">
    <text evidence="2">The sequence shown here is derived from an EMBL/GenBank/DDBJ whole genome shotgun (WGS) entry which is preliminary data.</text>
</comment>
<evidence type="ECO:0000313" key="3">
    <source>
        <dbReference type="Proteomes" id="UP000192578"/>
    </source>
</evidence>
<dbReference type="AlphaFoldDB" id="A0A9X6NJ53"/>
<evidence type="ECO:0000313" key="2">
    <source>
        <dbReference type="EMBL" id="OWA51566.1"/>
    </source>
</evidence>
<reference evidence="3" key="1">
    <citation type="submission" date="2017-01" db="EMBL/GenBank/DDBJ databases">
        <title>Comparative genomics of anhydrobiosis in the tardigrade Hypsibius dujardini.</title>
        <authorList>
            <person name="Yoshida Y."/>
            <person name="Koutsovoulos G."/>
            <person name="Laetsch D."/>
            <person name="Stevens L."/>
            <person name="Kumar S."/>
            <person name="Horikawa D."/>
            <person name="Ishino K."/>
            <person name="Komine S."/>
            <person name="Tomita M."/>
            <person name="Blaxter M."/>
            <person name="Arakawa K."/>
        </authorList>
    </citation>
    <scope>NUCLEOTIDE SEQUENCE [LARGE SCALE GENOMIC DNA]</scope>
    <source>
        <strain evidence="3">Z151</strain>
    </source>
</reference>
<proteinExistence type="predicted"/>
<accession>A0A9X6NJ53</accession>
<dbReference type="Proteomes" id="UP000192578">
    <property type="component" value="Unassembled WGS sequence"/>
</dbReference>
<feature type="region of interest" description="Disordered" evidence="1">
    <location>
        <begin position="19"/>
        <end position="44"/>
    </location>
</feature>
<organism evidence="2 3">
    <name type="scientific">Hypsibius exemplaris</name>
    <name type="common">Freshwater tardigrade</name>
    <dbReference type="NCBI Taxonomy" id="2072580"/>
    <lineage>
        <taxon>Eukaryota</taxon>
        <taxon>Metazoa</taxon>
        <taxon>Ecdysozoa</taxon>
        <taxon>Tardigrada</taxon>
        <taxon>Eutardigrada</taxon>
        <taxon>Parachela</taxon>
        <taxon>Hypsibioidea</taxon>
        <taxon>Hypsibiidae</taxon>
        <taxon>Hypsibius</taxon>
    </lineage>
</organism>
<gene>
    <name evidence="2" type="ORF">BV898_16043</name>
</gene>
<protein>
    <submittedName>
        <fullName evidence="2">Uncharacterized protein</fullName>
    </submittedName>
</protein>
<dbReference type="EMBL" id="MTYJ01000231">
    <property type="protein sequence ID" value="OWA51566.1"/>
    <property type="molecule type" value="Genomic_DNA"/>
</dbReference>
<evidence type="ECO:0000256" key="1">
    <source>
        <dbReference type="SAM" id="MobiDB-lite"/>
    </source>
</evidence>